<dbReference type="AlphaFoldDB" id="A0A4R6V5D8"/>
<protein>
    <submittedName>
        <fullName evidence="1">Uncharacterized protein</fullName>
    </submittedName>
</protein>
<evidence type="ECO:0000313" key="2">
    <source>
        <dbReference type="Proteomes" id="UP000295281"/>
    </source>
</evidence>
<accession>A0A4R6V5D8</accession>
<dbReference type="OrthoDB" id="4297345at2"/>
<comment type="caution">
    <text evidence="1">The sequence shown here is derived from an EMBL/GenBank/DDBJ whole genome shotgun (WGS) entry which is preliminary data.</text>
</comment>
<sequence>MSGKPGRARFEVGTPTRRAPVRAAAALAAVALLAAGCGGSDQASEIPSAPEPDTTYGGVVPAAQAPAPEGFTPFEIEGVRINAPEGWEVDQADGRLCMRPPGQSECGYGAIEVLPKAAERNPGNWPKKGDAFHQDGGWAADTSKCRSLNTAAAGDVGVVSAELALVGDGLTTHADGLKSHYSTWTVTCENNDTFEVRLWFLPQSDVAVYAWSVDQQYEGVYLAVAESMDVTEYNS</sequence>
<name>A0A4R6V5D8_9ACTN</name>
<dbReference type="EMBL" id="SNYN01000003">
    <property type="protein sequence ID" value="TDQ53598.1"/>
    <property type="molecule type" value="Genomic_DNA"/>
</dbReference>
<dbReference type="Proteomes" id="UP000295281">
    <property type="component" value="Unassembled WGS sequence"/>
</dbReference>
<proteinExistence type="predicted"/>
<organism evidence="1 2">
    <name type="scientific">Actinorugispora endophytica</name>
    <dbReference type="NCBI Taxonomy" id="1605990"/>
    <lineage>
        <taxon>Bacteria</taxon>
        <taxon>Bacillati</taxon>
        <taxon>Actinomycetota</taxon>
        <taxon>Actinomycetes</taxon>
        <taxon>Streptosporangiales</taxon>
        <taxon>Nocardiopsidaceae</taxon>
        <taxon>Actinorugispora</taxon>
    </lineage>
</organism>
<evidence type="ECO:0000313" key="1">
    <source>
        <dbReference type="EMBL" id="TDQ53598.1"/>
    </source>
</evidence>
<dbReference type="RefSeq" id="WP_133740528.1">
    <property type="nucleotide sequence ID" value="NZ_SNYN01000003.1"/>
</dbReference>
<gene>
    <name evidence="1" type="ORF">EV190_10345</name>
</gene>
<keyword evidence="2" id="KW-1185">Reference proteome</keyword>
<reference evidence="1 2" key="1">
    <citation type="submission" date="2019-03" db="EMBL/GenBank/DDBJ databases">
        <title>Genomic Encyclopedia of Type Strains, Phase IV (KMG-IV): sequencing the most valuable type-strain genomes for metagenomic binning, comparative biology and taxonomic classification.</title>
        <authorList>
            <person name="Goeker M."/>
        </authorList>
    </citation>
    <scope>NUCLEOTIDE SEQUENCE [LARGE SCALE GENOMIC DNA]</scope>
    <source>
        <strain evidence="1 2">DSM 46770</strain>
    </source>
</reference>